<comment type="caution">
    <text evidence="3">The sequence shown here is derived from an EMBL/GenBank/DDBJ whole genome shotgun (WGS) entry which is preliminary data.</text>
</comment>
<reference evidence="3" key="1">
    <citation type="journal article" date="2020" name="mSystems">
        <title>Genome- and Community-Level Interaction Insights into Carbon Utilization and Element Cycling Functions of Hydrothermarchaeota in Hydrothermal Sediment.</title>
        <authorList>
            <person name="Zhou Z."/>
            <person name="Liu Y."/>
            <person name="Xu W."/>
            <person name="Pan J."/>
            <person name="Luo Z.H."/>
            <person name="Li M."/>
        </authorList>
    </citation>
    <scope>NUCLEOTIDE SEQUENCE [LARGE SCALE GENOMIC DNA]</scope>
    <source>
        <strain evidence="3">SpSt-637</strain>
        <strain evidence="2">SpSt-667</strain>
    </source>
</reference>
<dbReference type="Pfam" id="PF04981">
    <property type="entry name" value="NMD3"/>
    <property type="match status" value="1"/>
</dbReference>
<dbReference type="EMBL" id="DTBD01000073">
    <property type="protein sequence ID" value="HGQ65189.1"/>
    <property type="molecule type" value="Genomic_DNA"/>
</dbReference>
<protein>
    <recommendedName>
        <fullName evidence="1">Nmd3 N-terminal domain-containing protein</fullName>
    </recommendedName>
</protein>
<proteinExistence type="predicted"/>
<name>A0A7C4NM54_9CREN</name>
<organism evidence="3">
    <name type="scientific">Ignisphaera aggregans</name>
    <dbReference type="NCBI Taxonomy" id="334771"/>
    <lineage>
        <taxon>Archaea</taxon>
        <taxon>Thermoproteota</taxon>
        <taxon>Thermoprotei</taxon>
        <taxon>Desulfurococcales</taxon>
        <taxon>Desulfurococcaceae</taxon>
        <taxon>Ignisphaera</taxon>
    </lineage>
</organism>
<accession>A0A7C4NM54</accession>
<dbReference type="EMBL" id="DTCK01000039">
    <property type="protein sequence ID" value="HGQ36224.1"/>
    <property type="molecule type" value="Genomic_DNA"/>
</dbReference>
<dbReference type="InterPro" id="IPR007064">
    <property type="entry name" value="Nmd3_N"/>
</dbReference>
<evidence type="ECO:0000259" key="1">
    <source>
        <dbReference type="Pfam" id="PF04981"/>
    </source>
</evidence>
<feature type="domain" description="Nmd3 N-terminal" evidence="1">
    <location>
        <begin position="5"/>
        <end position="232"/>
    </location>
</feature>
<evidence type="ECO:0000313" key="2">
    <source>
        <dbReference type="EMBL" id="HGQ36224.1"/>
    </source>
</evidence>
<sequence>MTRFCANCGVNETEGIPIIDGLCVKCYVKLKDIIKIPNTIEISTCSRCGALLVGGRWFYPSTAEEAQEIARKIITETIKHGEDITIGNVVVELLPPNYTRACTCIDLIIRNKYKYLLKADVNIKWVKGLCHSCFRRAGISFDAVVQLRFVHMDESAKRFIEEIEKIFQDHIIDVEEHSNGFDIKVISHRVAHKIVDLAKKMWKKIKVIESFGDIRHSKDGSRRGKLYISVRIINLRVNDYVVLDGKAYTVVYVDEETIRILDSNGDKKTIHIEDLISYYQKARARSR</sequence>
<dbReference type="AlphaFoldDB" id="A0A7C4NM54"/>
<evidence type="ECO:0000313" key="3">
    <source>
        <dbReference type="EMBL" id="HGQ65189.1"/>
    </source>
</evidence>
<gene>
    <name evidence="3" type="ORF">ENU08_08105</name>
    <name evidence="2" type="ORF">ENU41_06065</name>
</gene>